<dbReference type="Pfam" id="PF24300">
    <property type="entry name" value="KWL1"/>
    <property type="match status" value="1"/>
</dbReference>
<dbReference type="Gene3D" id="2.40.40.10">
    <property type="entry name" value="RlpA-like domain"/>
    <property type="match status" value="1"/>
</dbReference>
<name>A0AAD1ZD75_9LAMI</name>
<dbReference type="PANTHER" id="PTHR33191:SF58">
    <property type="entry name" value="RIPENING-RELATED PROTEIN 1"/>
    <property type="match status" value="1"/>
</dbReference>
<dbReference type="SUPFAM" id="SSF50685">
    <property type="entry name" value="Barwin-like endoglucanases"/>
    <property type="match status" value="1"/>
</dbReference>
<evidence type="ECO:0000256" key="3">
    <source>
        <dbReference type="ARBA" id="ARBA00022525"/>
    </source>
</evidence>
<proteinExistence type="inferred from homology"/>
<dbReference type="CDD" id="cd22270">
    <property type="entry name" value="DPBB_kiwellin-like"/>
    <property type="match status" value="1"/>
</dbReference>
<evidence type="ECO:0000313" key="5">
    <source>
        <dbReference type="EMBL" id="CAI9764842.1"/>
    </source>
</evidence>
<dbReference type="GO" id="GO:0005576">
    <property type="term" value="C:extracellular region"/>
    <property type="evidence" value="ECO:0007669"/>
    <property type="project" value="UniProtKB-SubCell"/>
</dbReference>
<evidence type="ECO:0000256" key="4">
    <source>
        <dbReference type="ARBA" id="ARBA00022729"/>
    </source>
</evidence>
<dbReference type="InterPro" id="IPR036908">
    <property type="entry name" value="RlpA-like_sf"/>
</dbReference>
<comment type="subcellular location">
    <subcellularLocation>
        <location evidence="1">Secreted</location>
    </subcellularLocation>
</comment>
<evidence type="ECO:0008006" key="7">
    <source>
        <dbReference type="Google" id="ProtNLM"/>
    </source>
</evidence>
<gene>
    <name evidence="5" type="ORF">FPE_LOCUS12272</name>
</gene>
<dbReference type="Proteomes" id="UP000834106">
    <property type="component" value="Chromosome 7"/>
</dbReference>
<protein>
    <recommendedName>
        <fullName evidence="7">Ripening-related protein 1</fullName>
    </recommendedName>
</protein>
<evidence type="ECO:0000256" key="2">
    <source>
        <dbReference type="ARBA" id="ARBA00005592"/>
    </source>
</evidence>
<reference evidence="5" key="1">
    <citation type="submission" date="2023-05" db="EMBL/GenBank/DDBJ databases">
        <authorList>
            <person name="Huff M."/>
        </authorList>
    </citation>
    <scope>NUCLEOTIDE SEQUENCE</scope>
</reference>
<dbReference type="AlphaFoldDB" id="A0AAD1ZD75"/>
<comment type="similarity">
    <text evidence="2">Belongs to the kiwellin family.</text>
</comment>
<sequence length="171" mass="18656">MTCSLEAEAQVCRPSGNIRGKKPPPGKCNRENDSDCCIEGKLYTTYKCSPTVSVHTKAILTINSFERGGDGGAPSECDNQYHSNNIPVVALSSGWFQGMQRCFHNITISANGKSVVAMVVDECDSTMGCDDDHDYQPPCNNNIVDASKVVWEALGIPEKDRGMMDITWSEN</sequence>
<dbReference type="PANTHER" id="PTHR33191">
    <property type="entry name" value="RIPENING-RELATED PROTEIN 2-RELATED"/>
    <property type="match status" value="1"/>
</dbReference>
<keyword evidence="6" id="KW-1185">Reference proteome</keyword>
<dbReference type="InterPro" id="IPR039271">
    <property type="entry name" value="Kiwellin-like"/>
</dbReference>
<keyword evidence="4" id="KW-0732">Signal</keyword>
<accession>A0AAD1ZD75</accession>
<organism evidence="5 6">
    <name type="scientific">Fraxinus pennsylvanica</name>
    <dbReference type="NCBI Taxonomy" id="56036"/>
    <lineage>
        <taxon>Eukaryota</taxon>
        <taxon>Viridiplantae</taxon>
        <taxon>Streptophyta</taxon>
        <taxon>Embryophyta</taxon>
        <taxon>Tracheophyta</taxon>
        <taxon>Spermatophyta</taxon>
        <taxon>Magnoliopsida</taxon>
        <taxon>eudicotyledons</taxon>
        <taxon>Gunneridae</taxon>
        <taxon>Pentapetalae</taxon>
        <taxon>asterids</taxon>
        <taxon>lamiids</taxon>
        <taxon>Lamiales</taxon>
        <taxon>Oleaceae</taxon>
        <taxon>Oleeae</taxon>
        <taxon>Fraxinus</taxon>
    </lineage>
</organism>
<evidence type="ECO:0000256" key="1">
    <source>
        <dbReference type="ARBA" id="ARBA00004613"/>
    </source>
</evidence>
<dbReference type="EMBL" id="OU503042">
    <property type="protein sequence ID" value="CAI9764842.1"/>
    <property type="molecule type" value="Genomic_DNA"/>
</dbReference>
<keyword evidence="3" id="KW-0964">Secreted</keyword>
<evidence type="ECO:0000313" key="6">
    <source>
        <dbReference type="Proteomes" id="UP000834106"/>
    </source>
</evidence>